<feature type="compositionally biased region" description="Low complexity" evidence="8">
    <location>
        <begin position="407"/>
        <end position="418"/>
    </location>
</feature>
<dbReference type="Gene3D" id="2.60.40.10">
    <property type="entry name" value="Immunoglobulins"/>
    <property type="match status" value="2"/>
</dbReference>
<dbReference type="CDD" id="cd00063">
    <property type="entry name" value="FN3"/>
    <property type="match status" value="1"/>
</dbReference>
<dbReference type="PANTHER" id="PTHR23037:SF46">
    <property type="entry name" value="INTERLEUKIN 5 RECEPTOR SUBUNIT ALPHA"/>
    <property type="match status" value="1"/>
</dbReference>
<keyword evidence="5 9" id="KW-0472">Membrane</keyword>
<dbReference type="GO" id="GO:0004896">
    <property type="term" value="F:cytokine receptor activity"/>
    <property type="evidence" value="ECO:0007669"/>
    <property type="project" value="TreeGrafter"/>
</dbReference>
<gene>
    <name evidence="12" type="primary">GHR1</name>
</gene>
<feature type="region of interest" description="Disordered" evidence="8">
    <location>
        <begin position="590"/>
        <end position="629"/>
    </location>
</feature>
<dbReference type="InterPro" id="IPR003961">
    <property type="entry name" value="FN3_dom"/>
</dbReference>
<comment type="subcellular location">
    <subcellularLocation>
        <location evidence="1">Membrane</location>
        <topology evidence="1">Single-pass type I membrane protein</topology>
    </subcellularLocation>
</comment>
<protein>
    <submittedName>
        <fullName evidence="12">Growth hormone receptor 1</fullName>
    </submittedName>
</protein>
<name>Q6L631_ANGJA</name>
<keyword evidence="2 9" id="KW-0812">Transmembrane</keyword>
<dbReference type="PROSITE" id="PS50853">
    <property type="entry name" value="FN3"/>
    <property type="match status" value="1"/>
</dbReference>
<evidence type="ECO:0000313" key="12">
    <source>
        <dbReference type="EMBL" id="BAD20706.1"/>
    </source>
</evidence>
<feature type="compositionally biased region" description="Basic and acidic residues" evidence="8">
    <location>
        <begin position="335"/>
        <end position="345"/>
    </location>
</feature>
<dbReference type="InterPro" id="IPR036116">
    <property type="entry name" value="FN3_sf"/>
</dbReference>
<keyword evidence="4 9" id="KW-1133">Transmembrane helix</keyword>
<dbReference type="InterPro" id="IPR013783">
    <property type="entry name" value="Ig-like_fold"/>
</dbReference>
<dbReference type="AlphaFoldDB" id="Q6L631"/>
<keyword evidence="3 10" id="KW-0732">Signal</keyword>
<dbReference type="Pfam" id="PF12772">
    <property type="entry name" value="GHBP"/>
    <property type="match status" value="2"/>
</dbReference>
<feature type="compositionally biased region" description="Basic and acidic residues" evidence="8">
    <location>
        <begin position="465"/>
        <end position="508"/>
    </location>
</feature>
<evidence type="ECO:0000256" key="3">
    <source>
        <dbReference type="ARBA" id="ARBA00022729"/>
    </source>
</evidence>
<feature type="region of interest" description="Disordered" evidence="8">
    <location>
        <begin position="451"/>
        <end position="553"/>
    </location>
</feature>
<feature type="chain" id="PRO_5004275634" evidence="10">
    <location>
        <begin position="22"/>
        <end position="629"/>
    </location>
</feature>
<evidence type="ECO:0000256" key="7">
    <source>
        <dbReference type="ARBA" id="ARBA00023180"/>
    </source>
</evidence>
<evidence type="ECO:0000256" key="1">
    <source>
        <dbReference type="ARBA" id="ARBA00004479"/>
    </source>
</evidence>
<accession>Q6L631</accession>
<dbReference type="InterPro" id="IPR025871">
    <property type="entry name" value="GHBP"/>
</dbReference>
<dbReference type="InterPro" id="IPR015152">
    <property type="entry name" value="Growth/epo_recpt_lig-bind"/>
</dbReference>
<evidence type="ECO:0000256" key="8">
    <source>
        <dbReference type="SAM" id="MobiDB-lite"/>
    </source>
</evidence>
<feature type="transmembrane region" description="Helical" evidence="9">
    <location>
        <begin position="249"/>
        <end position="269"/>
    </location>
</feature>
<feature type="domain" description="Fibronectin type-III" evidence="11">
    <location>
        <begin position="137"/>
        <end position="240"/>
    </location>
</feature>
<dbReference type="EMBL" id="AB180476">
    <property type="protein sequence ID" value="BAD20706.1"/>
    <property type="molecule type" value="mRNA"/>
</dbReference>
<dbReference type="SUPFAM" id="SSF49265">
    <property type="entry name" value="Fibronectin type III"/>
    <property type="match status" value="2"/>
</dbReference>
<evidence type="ECO:0000259" key="11">
    <source>
        <dbReference type="PROSITE" id="PS50853"/>
    </source>
</evidence>
<sequence length="629" mass="69281">MADSLFVILIFTPCLLLGAGASPEGGAETPSEAPLQGPHFTGCLSREQETFRCWWSAGSFRNLTEPGALRVFFATSSLPSDWKECPDYSVTVPNECYFNKSYTSVWTQYCVQLRGRAQDVIYNQLCFQVEDIVHPDPPIRLNWTLLSVSRSGLYFDIMAHWEPPPSADVKSGWMTLVYEVHYRERNASQWHTLDQEKGTQQSIYGLLTGTEYDVRVRSKMRSFENFGEFSETILVYIQPIPTKESQFPLTRVLIFAAVGVGILLVLVIFSQQQKLMVILLPPIPAPKIKGIDPELLKKGKLEELSSILSSHHMYQPEPYQEDDWVEFIEVDAGDPCEKAGADSDTQRLLGSAPGHLGSPPGFLGFKDDDSGRASCYDPEIPDPEIPELPGPDPLALPKQGPGPAHLTPPSSASPSPTTVDRAHPLIQTQLGTQTWVNMDFYAQVSDVTPSGGVVLSPGQQGGAPERAEEEKKKKKEKKGEEEKGGEEREKEEEREKSKKKKKENEEKFQLVVVDPEGGAYTSERDAQQISSEFKPGQGYTATPPQAPAIGGPTAGYQSPYLLIEGSPCPPLLPPVSDYTVVQDVDAQHSLLLNPTPPEPQIPHPPTPAKPLPPMPVGYLTPDLLGNITP</sequence>
<evidence type="ECO:0000256" key="5">
    <source>
        <dbReference type="ARBA" id="ARBA00023136"/>
    </source>
</evidence>
<dbReference type="Pfam" id="PF09067">
    <property type="entry name" value="EpoR_lig-bind"/>
    <property type="match status" value="1"/>
</dbReference>
<organism evidence="12">
    <name type="scientific">Anguilla japonica</name>
    <name type="common">Japanese eel</name>
    <dbReference type="NCBI Taxonomy" id="7937"/>
    <lineage>
        <taxon>Eukaryota</taxon>
        <taxon>Metazoa</taxon>
        <taxon>Chordata</taxon>
        <taxon>Craniata</taxon>
        <taxon>Vertebrata</taxon>
        <taxon>Euteleostomi</taxon>
        <taxon>Actinopterygii</taxon>
        <taxon>Neopterygii</taxon>
        <taxon>Teleostei</taxon>
        <taxon>Anguilliformes</taxon>
        <taxon>Anguillidae</taxon>
        <taxon>Anguilla</taxon>
    </lineage>
</organism>
<feature type="region of interest" description="Disordered" evidence="8">
    <location>
        <begin position="335"/>
        <end position="420"/>
    </location>
</feature>
<feature type="signal peptide" evidence="10">
    <location>
        <begin position="1"/>
        <end position="21"/>
    </location>
</feature>
<keyword evidence="6 12" id="KW-0675">Receptor</keyword>
<evidence type="ECO:0000256" key="4">
    <source>
        <dbReference type="ARBA" id="ARBA00022989"/>
    </source>
</evidence>
<evidence type="ECO:0000256" key="10">
    <source>
        <dbReference type="SAM" id="SignalP"/>
    </source>
</evidence>
<evidence type="ECO:0000256" key="9">
    <source>
        <dbReference type="SAM" id="Phobius"/>
    </source>
</evidence>
<reference evidence="12" key="1">
    <citation type="journal article" date="2006" name="Comp. Biochem. Physiol. B, Biochem. Mol. Biol.">
        <title>Molecular cloning and characterization of growth hormone receptor and its homologue in the Japanese eel (Anguilla japonica).</title>
        <authorList>
            <person name="Ozaki Y."/>
            <person name="Fukada H."/>
            <person name="Kazeto Y."/>
            <person name="Adachi S."/>
            <person name="Hara A."/>
            <person name="Yamauchi K."/>
        </authorList>
    </citation>
    <scope>NUCLEOTIDE SEQUENCE</scope>
</reference>
<dbReference type="PANTHER" id="PTHR23037">
    <property type="entry name" value="CYTOKINE RECEPTOR"/>
    <property type="match status" value="1"/>
</dbReference>
<evidence type="ECO:0000256" key="2">
    <source>
        <dbReference type="ARBA" id="ARBA00022692"/>
    </source>
</evidence>
<feature type="compositionally biased region" description="Pro residues" evidence="8">
    <location>
        <begin position="594"/>
        <end position="615"/>
    </location>
</feature>
<evidence type="ECO:0000256" key="6">
    <source>
        <dbReference type="ARBA" id="ARBA00023170"/>
    </source>
</evidence>
<keyword evidence="7" id="KW-0325">Glycoprotein</keyword>
<dbReference type="GO" id="GO:0009897">
    <property type="term" value="C:external side of plasma membrane"/>
    <property type="evidence" value="ECO:0007669"/>
    <property type="project" value="TreeGrafter"/>
</dbReference>
<proteinExistence type="evidence at transcript level"/>